<protein>
    <submittedName>
        <fullName evidence="1">Uncharacterized protein</fullName>
    </submittedName>
</protein>
<dbReference type="Proteomes" id="UP000831701">
    <property type="component" value="Chromosome 22"/>
</dbReference>
<proteinExistence type="predicted"/>
<evidence type="ECO:0000313" key="1">
    <source>
        <dbReference type="EMBL" id="KAI3353943.1"/>
    </source>
</evidence>
<accession>A0ACB8VED4</accession>
<sequence length="240" mass="27319">MWRPAPRIHPHPPASTTYVCPHASNFARVSPLGLRLYPRHSPGRAAEDPGEQVRPAQYYPQQQSRLQTDRLTVLSAPLRLLLLKPRALDGAEDFRFCSQSCHLQKFSDDSAIVGCITRGLKEGYRSVVDRFVEWYGLNHLQLNVTKTKELVVDFRKQRTLSVNSVTIRGTEVDIVDSYKLRSFNVMLHMFYYSVVSSVIFYAVVCWGSRLKTADTNRLNKFIRRAGSVLGFELESVAEVS</sequence>
<keyword evidence="2" id="KW-1185">Reference proteome</keyword>
<comment type="caution">
    <text evidence="1">The sequence shown here is derived from an EMBL/GenBank/DDBJ whole genome shotgun (WGS) entry which is preliminary data.</text>
</comment>
<gene>
    <name evidence="1" type="ORF">L3Q82_005147</name>
</gene>
<name>A0ACB8VED4_9TELE</name>
<evidence type="ECO:0000313" key="2">
    <source>
        <dbReference type="Proteomes" id="UP000831701"/>
    </source>
</evidence>
<dbReference type="EMBL" id="CM041552">
    <property type="protein sequence ID" value="KAI3353943.1"/>
    <property type="molecule type" value="Genomic_DNA"/>
</dbReference>
<organism evidence="1 2">
    <name type="scientific">Scortum barcoo</name>
    <name type="common">barcoo grunter</name>
    <dbReference type="NCBI Taxonomy" id="214431"/>
    <lineage>
        <taxon>Eukaryota</taxon>
        <taxon>Metazoa</taxon>
        <taxon>Chordata</taxon>
        <taxon>Craniata</taxon>
        <taxon>Vertebrata</taxon>
        <taxon>Euteleostomi</taxon>
        <taxon>Actinopterygii</taxon>
        <taxon>Neopterygii</taxon>
        <taxon>Teleostei</taxon>
        <taxon>Neoteleostei</taxon>
        <taxon>Acanthomorphata</taxon>
        <taxon>Eupercaria</taxon>
        <taxon>Centrarchiformes</taxon>
        <taxon>Terapontoidei</taxon>
        <taxon>Terapontidae</taxon>
        <taxon>Scortum</taxon>
    </lineage>
</organism>
<reference evidence="1" key="1">
    <citation type="submission" date="2022-04" db="EMBL/GenBank/DDBJ databases">
        <title>Jade perch genome.</title>
        <authorList>
            <person name="Chao B."/>
        </authorList>
    </citation>
    <scope>NUCLEOTIDE SEQUENCE</scope>
    <source>
        <strain evidence="1">CB-2022</strain>
    </source>
</reference>